<dbReference type="Proteomes" id="UP000283895">
    <property type="component" value="Unassembled WGS sequence"/>
</dbReference>
<evidence type="ECO:0000259" key="1">
    <source>
        <dbReference type="Pfam" id="PF20150"/>
    </source>
</evidence>
<feature type="domain" description="2EXR" evidence="1">
    <location>
        <begin position="11"/>
        <end position="114"/>
    </location>
</feature>
<dbReference type="Pfam" id="PF20150">
    <property type="entry name" value="2EXR"/>
    <property type="match status" value="1"/>
</dbReference>
<comment type="caution">
    <text evidence="2">The sequence shown here is derived from an EMBL/GenBank/DDBJ whole genome shotgun (WGS) entry which is preliminary data.</text>
</comment>
<dbReference type="InterPro" id="IPR045518">
    <property type="entry name" value="2EXR"/>
</dbReference>
<proteinExistence type="predicted"/>
<accession>A0A423W5P8</accession>
<dbReference type="AlphaFoldDB" id="A0A423W5P8"/>
<dbReference type="PANTHER" id="PTHR35910">
    <property type="entry name" value="2EXR DOMAIN-CONTAINING PROTEIN"/>
    <property type="match status" value="1"/>
</dbReference>
<protein>
    <recommendedName>
        <fullName evidence="1">2EXR domain-containing protein</fullName>
    </recommendedName>
</protein>
<name>A0A423W5P8_9PEZI</name>
<dbReference type="STRING" id="356882.A0A423W5P8"/>
<dbReference type="EMBL" id="LKEA01000025">
    <property type="protein sequence ID" value="ROV98667.1"/>
    <property type="molecule type" value="Genomic_DNA"/>
</dbReference>
<dbReference type="PANTHER" id="PTHR35910:SF1">
    <property type="entry name" value="2EXR DOMAIN-CONTAINING PROTEIN"/>
    <property type="match status" value="1"/>
</dbReference>
<dbReference type="OrthoDB" id="3540486at2759"/>
<evidence type="ECO:0000313" key="2">
    <source>
        <dbReference type="EMBL" id="ROV98667.1"/>
    </source>
</evidence>
<evidence type="ECO:0000313" key="3">
    <source>
        <dbReference type="Proteomes" id="UP000283895"/>
    </source>
</evidence>
<organism evidence="2 3">
    <name type="scientific">Cytospora schulzeri</name>
    <dbReference type="NCBI Taxonomy" id="448051"/>
    <lineage>
        <taxon>Eukaryota</taxon>
        <taxon>Fungi</taxon>
        <taxon>Dikarya</taxon>
        <taxon>Ascomycota</taxon>
        <taxon>Pezizomycotina</taxon>
        <taxon>Sordariomycetes</taxon>
        <taxon>Sordariomycetidae</taxon>
        <taxon>Diaporthales</taxon>
        <taxon>Cytosporaceae</taxon>
        <taxon>Cytospora</taxon>
    </lineage>
</organism>
<reference evidence="2 3" key="1">
    <citation type="submission" date="2015-09" db="EMBL/GenBank/DDBJ databases">
        <title>Host preference determinants of Valsa canker pathogens revealed by comparative genomics.</title>
        <authorList>
            <person name="Yin Z."/>
            <person name="Huang L."/>
        </authorList>
    </citation>
    <scope>NUCLEOTIDE SEQUENCE [LARGE SCALE GENOMIC DNA]</scope>
    <source>
        <strain evidence="2 3">03-1</strain>
    </source>
</reference>
<sequence length="373" mass="41809">MPASAALQPLYFANLPAELRDAIWEQCLPFRVVDVEEPRGDCQTTEEDLDCEEDAPACCDWKLGNTKQWAANSCRPPIISRVCREARRVAMRNGDWLKLSWYSPVWLDPARDILHLHWSPFSGRWDDSYNLGLIGRFLACHARRLSINYDLCLSTKAHPPDDGEWIHRQLEQRRSYELCLGTAIIHVAPRAEGRAEGDAQEPVVAATGEDPVVSSGLFGLFGEEHVKQMSATDPEQLAKFAAFNTEHGSPGDERAAKFFRTRQLQASDDVEAHMVELRAEWLKQLWEEAGRTGGLAKIEGGGESVFAPRRVDPYMADFDEPDWNHPGSPVPEFRVASLPVNASSGGIIRSHHAVAREVFGLVEQQLRKESTDL</sequence>
<gene>
    <name evidence="2" type="ORF">VMCG_06734</name>
</gene>
<keyword evidence="3" id="KW-1185">Reference proteome</keyword>